<sequence length="86" mass="9777">MIASSSFTVINYIIVDILSILVELFFGHYALTVLQTCTDLMWALFFHLGLSLISCLCFRKRKEKPTKVISITQINTRPSITAVKHD</sequence>
<evidence type="ECO:0000256" key="1">
    <source>
        <dbReference type="SAM" id="Phobius"/>
    </source>
</evidence>
<evidence type="ECO:0000313" key="2">
    <source>
        <dbReference type="Proteomes" id="UP000887575"/>
    </source>
</evidence>
<keyword evidence="2" id="KW-1185">Reference proteome</keyword>
<proteinExistence type="predicted"/>
<keyword evidence="1" id="KW-0472">Membrane</keyword>
<feature type="transmembrane region" description="Helical" evidence="1">
    <location>
        <begin position="40"/>
        <end position="58"/>
    </location>
</feature>
<dbReference type="AlphaFoldDB" id="A0AAF3EII4"/>
<accession>A0AAF3EII4</accession>
<keyword evidence="1" id="KW-0812">Transmembrane</keyword>
<protein>
    <submittedName>
        <fullName evidence="3">Uncharacterized protein</fullName>
    </submittedName>
</protein>
<reference evidence="3" key="1">
    <citation type="submission" date="2024-02" db="UniProtKB">
        <authorList>
            <consortium name="WormBaseParasite"/>
        </authorList>
    </citation>
    <scope>IDENTIFICATION</scope>
</reference>
<organism evidence="2 3">
    <name type="scientific">Mesorhabditis belari</name>
    <dbReference type="NCBI Taxonomy" id="2138241"/>
    <lineage>
        <taxon>Eukaryota</taxon>
        <taxon>Metazoa</taxon>
        <taxon>Ecdysozoa</taxon>
        <taxon>Nematoda</taxon>
        <taxon>Chromadorea</taxon>
        <taxon>Rhabditida</taxon>
        <taxon>Rhabditina</taxon>
        <taxon>Rhabditomorpha</taxon>
        <taxon>Rhabditoidea</taxon>
        <taxon>Rhabditidae</taxon>
        <taxon>Mesorhabditinae</taxon>
        <taxon>Mesorhabditis</taxon>
    </lineage>
</organism>
<name>A0AAF3EII4_9BILA</name>
<dbReference type="WBParaSite" id="MBELARI_LOCUS13809">
    <property type="protein sequence ID" value="MBELARI_LOCUS13809"/>
    <property type="gene ID" value="MBELARI_LOCUS13809"/>
</dbReference>
<keyword evidence="1" id="KW-1133">Transmembrane helix</keyword>
<dbReference type="Proteomes" id="UP000887575">
    <property type="component" value="Unassembled WGS sequence"/>
</dbReference>
<evidence type="ECO:0000313" key="3">
    <source>
        <dbReference type="WBParaSite" id="MBELARI_LOCUS13809"/>
    </source>
</evidence>
<feature type="transmembrane region" description="Helical" evidence="1">
    <location>
        <begin position="12"/>
        <end position="34"/>
    </location>
</feature>